<dbReference type="Pfam" id="PF24336">
    <property type="entry name" value="DUF7504"/>
    <property type="match status" value="1"/>
</dbReference>
<accession>A0A8U0HSC7</accession>
<dbReference type="InterPro" id="IPR055927">
    <property type="entry name" value="DUF7504"/>
</dbReference>
<dbReference type="EMBL" id="CP096659">
    <property type="protein sequence ID" value="UPV73900.1"/>
    <property type="molecule type" value="Genomic_DNA"/>
</dbReference>
<dbReference type="GeneID" id="72186597"/>
<name>A0A8U0HSC7_9EURY</name>
<evidence type="ECO:0000313" key="2">
    <source>
        <dbReference type="Proteomes" id="UP000830729"/>
    </source>
</evidence>
<sequence length="217" mass="23376">MPVDTYCGVDNEDQLSDVADAVSAPTTMLIAGTVDPTEYALGLRLLAHAGSADDTAIIVTTTEGREQVIAHTRDGVVEDEVPSVAVVDTVSEDQYLTAPYADIPTVYMPSAGDLERVVIGLSDLTGTVVPSTGTRHFVIRSLTPLIEGATTERVCRLLERVKGLRVGDGLGIFGIDFTAHDEETMNELTAVVDRLLWVSEDSDGGLQFELRTTRRRL</sequence>
<evidence type="ECO:0000313" key="1">
    <source>
        <dbReference type="EMBL" id="UPV73900.1"/>
    </source>
</evidence>
<dbReference type="AlphaFoldDB" id="A0A8U0HSC7"/>
<proteinExistence type="predicted"/>
<protein>
    <submittedName>
        <fullName evidence="1">Uncharacterized protein</fullName>
    </submittedName>
</protein>
<organism evidence="1 2">
    <name type="scientific">Halorussus limi</name>
    <dbReference type="NCBI Taxonomy" id="2938695"/>
    <lineage>
        <taxon>Archaea</taxon>
        <taxon>Methanobacteriati</taxon>
        <taxon>Methanobacteriota</taxon>
        <taxon>Stenosarchaea group</taxon>
        <taxon>Halobacteria</taxon>
        <taxon>Halobacteriales</taxon>
        <taxon>Haladaptataceae</taxon>
        <taxon>Halorussus</taxon>
    </lineage>
</organism>
<gene>
    <name evidence="1" type="ORF">M0R89_15320</name>
</gene>
<dbReference type="Proteomes" id="UP000830729">
    <property type="component" value="Chromosome"/>
</dbReference>
<reference evidence="1 2" key="1">
    <citation type="submission" date="2022-04" db="EMBL/GenBank/DDBJ databases">
        <title>Diverse halophilic archaea isolated from saline environments.</title>
        <authorList>
            <person name="Cui H.-L."/>
        </authorList>
    </citation>
    <scope>NUCLEOTIDE SEQUENCE [LARGE SCALE GENOMIC DNA]</scope>
    <source>
        <strain evidence="1 2">XZYJT49</strain>
    </source>
</reference>
<keyword evidence="2" id="KW-1185">Reference proteome</keyword>
<dbReference type="KEGG" id="halx:M0R89_15320"/>
<dbReference type="RefSeq" id="WP_248649950.1">
    <property type="nucleotide sequence ID" value="NZ_CP096659.1"/>
</dbReference>